<organism evidence="1 2">
    <name type="scientific">Haematococcus lacustris</name>
    <name type="common">Green alga</name>
    <name type="synonym">Haematococcus pluvialis</name>
    <dbReference type="NCBI Taxonomy" id="44745"/>
    <lineage>
        <taxon>Eukaryota</taxon>
        <taxon>Viridiplantae</taxon>
        <taxon>Chlorophyta</taxon>
        <taxon>core chlorophytes</taxon>
        <taxon>Chlorophyceae</taxon>
        <taxon>CS clade</taxon>
        <taxon>Chlamydomonadales</taxon>
        <taxon>Haematococcaceae</taxon>
        <taxon>Haematococcus</taxon>
    </lineage>
</organism>
<protein>
    <submittedName>
        <fullName evidence="1">Uncharacterized protein</fullName>
    </submittedName>
</protein>
<dbReference type="EMBL" id="BLLF01000054">
    <property type="protein sequence ID" value="GFH06754.1"/>
    <property type="molecule type" value="Genomic_DNA"/>
</dbReference>
<reference evidence="1 2" key="1">
    <citation type="submission" date="2020-02" db="EMBL/GenBank/DDBJ databases">
        <title>Draft genome sequence of Haematococcus lacustris strain NIES-144.</title>
        <authorList>
            <person name="Morimoto D."/>
            <person name="Nakagawa S."/>
            <person name="Yoshida T."/>
            <person name="Sawayama S."/>
        </authorList>
    </citation>
    <scope>NUCLEOTIDE SEQUENCE [LARGE SCALE GENOMIC DNA]</scope>
    <source>
        <strain evidence="1 2">NIES-144</strain>
    </source>
</reference>
<accession>A0A699YIQ9</accession>
<sequence>MAVRNENKVKLTAPRKSAQVGLSTLLKFLVCGSRFIDASSHCAHCQDPSLVRTIGCKKRRRPLMEVQCARGTVDSSPKEFLCQNDIQAPRTSDKQPRLSQAVDWIATEITQQPQPSGCSLAERRGGRLTVLKLPSTNHSPSPLKVAQAPGHAETVPGPPGWFGSCRGCGCRTGHEYQVATAPGFPHATGMLPGVITIPVCSACRSQLHSLTGLEGSLLHCQLLRIHLAWVGKGF</sequence>
<keyword evidence="2" id="KW-1185">Reference proteome</keyword>
<gene>
    <name evidence="1" type="ORF">HaLaN_01438</name>
</gene>
<evidence type="ECO:0000313" key="2">
    <source>
        <dbReference type="Proteomes" id="UP000485058"/>
    </source>
</evidence>
<proteinExistence type="predicted"/>
<dbReference type="AlphaFoldDB" id="A0A699YIQ9"/>
<dbReference type="Proteomes" id="UP000485058">
    <property type="component" value="Unassembled WGS sequence"/>
</dbReference>
<comment type="caution">
    <text evidence="1">The sequence shown here is derived from an EMBL/GenBank/DDBJ whole genome shotgun (WGS) entry which is preliminary data.</text>
</comment>
<name>A0A699YIQ9_HAELA</name>
<evidence type="ECO:0000313" key="1">
    <source>
        <dbReference type="EMBL" id="GFH06754.1"/>
    </source>
</evidence>